<sequence>MPSKTYLVTGANKGIGNGLVAALLSRPGTTVIAGVRDPTQQVSKNLGLLPLGEGSKLITLKIDSTSSSDPVEAAKALQQDYGIKTLDVVIANAGTLTHFGPALTTPPQALLEHFQINAIAPLQLISAMWPLMEASASPQFYVVSTNIASLELSLQIPIPALPYGVSKVAANFMVRKLHLENPSLVSVALHPGWVQTDMGWFAANNVGAKEIPVTIEQSVSGMLDIVDNASREKTSGKFIGYDGAEVPW</sequence>
<dbReference type="InterPro" id="IPR002347">
    <property type="entry name" value="SDR_fam"/>
</dbReference>
<dbReference type="Pfam" id="PF00106">
    <property type="entry name" value="adh_short"/>
    <property type="match status" value="1"/>
</dbReference>
<comment type="similarity">
    <text evidence="1">Belongs to the short-chain dehydrogenases/reductases (SDR) family.</text>
</comment>
<keyword evidence="3" id="KW-0560">Oxidoreductase</keyword>
<evidence type="ECO:0000256" key="1">
    <source>
        <dbReference type="ARBA" id="ARBA00006484"/>
    </source>
</evidence>
<keyword evidence="2" id="KW-0521">NADP</keyword>
<dbReference type="OrthoDB" id="9876299at2759"/>
<dbReference type="GO" id="GO:0005737">
    <property type="term" value="C:cytoplasm"/>
    <property type="evidence" value="ECO:0007669"/>
    <property type="project" value="TreeGrafter"/>
</dbReference>
<dbReference type="SUPFAM" id="SSF51735">
    <property type="entry name" value="NAD(P)-binding Rossmann-fold domains"/>
    <property type="match status" value="1"/>
</dbReference>
<proteinExistence type="inferred from homology"/>
<dbReference type="Gene3D" id="3.40.50.720">
    <property type="entry name" value="NAD(P)-binding Rossmann-like Domain"/>
    <property type="match status" value="1"/>
</dbReference>
<dbReference type="Proteomes" id="UP000256645">
    <property type="component" value="Unassembled WGS sequence"/>
</dbReference>
<gene>
    <name evidence="4" type="ORF">BP6252_02965</name>
</gene>
<dbReference type="InterPro" id="IPR051468">
    <property type="entry name" value="Fungal_SecMetab_SDRs"/>
</dbReference>
<evidence type="ECO:0000313" key="4">
    <source>
        <dbReference type="EMBL" id="RDW81853.1"/>
    </source>
</evidence>
<dbReference type="PANTHER" id="PTHR43544">
    <property type="entry name" value="SHORT-CHAIN DEHYDROGENASE/REDUCTASE"/>
    <property type="match status" value="1"/>
</dbReference>
<dbReference type="GO" id="GO:0016491">
    <property type="term" value="F:oxidoreductase activity"/>
    <property type="evidence" value="ECO:0007669"/>
    <property type="project" value="UniProtKB-KW"/>
</dbReference>
<evidence type="ECO:0000256" key="3">
    <source>
        <dbReference type="ARBA" id="ARBA00023002"/>
    </source>
</evidence>
<evidence type="ECO:0008006" key="6">
    <source>
        <dbReference type="Google" id="ProtNLM"/>
    </source>
</evidence>
<evidence type="ECO:0000313" key="5">
    <source>
        <dbReference type="Proteomes" id="UP000256645"/>
    </source>
</evidence>
<dbReference type="CDD" id="cd05325">
    <property type="entry name" value="carb_red_sniffer_like_SDR_c"/>
    <property type="match status" value="1"/>
</dbReference>
<dbReference type="AlphaFoldDB" id="A0A3D8S6C3"/>
<reference evidence="4 5" key="1">
    <citation type="journal article" date="2018" name="IMA Fungus">
        <title>IMA Genome-F 9: Draft genome sequence of Annulohypoxylon stygium, Aspergillus mulundensis, Berkeleyomyces basicola (syn. Thielaviopsis basicola), Ceratocystis smalleyi, two Cercospora beticola strains, Coleophoma cylindrospora, Fusarium fracticaudum, Phialophora cf. hyalina, and Morchella septimelata.</title>
        <authorList>
            <person name="Wingfield B.D."/>
            <person name="Bills G.F."/>
            <person name="Dong Y."/>
            <person name="Huang W."/>
            <person name="Nel W.J."/>
            <person name="Swalarsk-Parry B.S."/>
            <person name="Vaghefi N."/>
            <person name="Wilken P.M."/>
            <person name="An Z."/>
            <person name="de Beer Z.W."/>
            <person name="De Vos L."/>
            <person name="Chen L."/>
            <person name="Duong T.A."/>
            <person name="Gao Y."/>
            <person name="Hammerbacher A."/>
            <person name="Kikkert J.R."/>
            <person name="Li Y."/>
            <person name="Li H."/>
            <person name="Li K."/>
            <person name="Li Q."/>
            <person name="Liu X."/>
            <person name="Ma X."/>
            <person name="Naidoo K."/>
            <person name="Pethybridge S.J."/>
            <person name="Sun J."/>
            <person name="Steenkamp E.T."/>
            <person name="van der Nest M.A."/>
            <person name="van Wyk S."/>
            <person name="Wingfield M.J."/>
            <person name="Xiong C."/>
            <person name="Yue Q."/>
            <person name="Zhang X."/>
        </authorList>
    </citation>
    <scope>NUCLEOTIDE SEQUENCE [LARGE SCALE GENOMIC DNA]</scope>
    <source>
        <strain evidence="4 5">BP6252</strain>
    </source>
</reference>
<name>A0A3D8S6C3_9HELO</name>
<evidence type="ECO:0000256" key="2">
    <source>
        <dbReference type="ARBA" id="ARBA00022857"/>
    </source>
</evidence>
<protein>
    <recommendedName>
        <fullName evidence="6">Aflatoxin biosynthesis ketoreductase nor-1</fullName>
    </recommendedName>
</protein>
<dbReference type="PRINTS" id="PR00081">
    <property type="entry name" value="GDHRDH"/>
</dbReference>
<keyword evidence="5" id="KW-1185">Reference proteome</keyword>
<dbReference type="EMBL" id="PDLM01000003">
    <property type="protein sequence ID" value="RDW81853.1"/>
    <property type="molecule type" value="Genomic_DNA"/>
</dbReference>
<accession>A0A3D8S6C3</accession>
<organism evidence="4 5">
    <name type="scientific">Coleophoma cylindrospora</name>
    <dbReference type="NCBI Taxonomy" id="1849047"/>
    <lineage>
        <taxon>Eukaryota</taxon>
        <taxon>Fungi</taxon>
        <taxon>Dikarya</taxon>
        <taxon>Ascomycota</taxon>
        <taxon>Pezizomycotina</taxon>
        <taxon>Leotiomycetes</taxon>
        <taxon>Helotiales</taxon>
        <taxon>Dermateaceae</taxon>
        <taxon>Coleophoma</taxon>
    </lineage>
</organism>
<dbReference type="PANTHER" id="PTHR43544:SF7">
    <property type="entry name" value="NADB-LER2"/>
    <property type="match status" value="1"/>
</dbReference>
<dbReference type="InterPro" id="IPR036291">
    <property type="entry name" value="NAD(P)-bd_dom_sf"/>
</dbReference>
<comment type="caution">
    <text evidence="4">The sequence shown here is derived from an EMBL/GenBank/DDBJ whole genome shotgun (WGS) entry which is preliminary data.</text>
</comment>